<sequence>MAENDIESLISAAKRKRGANWSSEEQIVLIEEVLKYEDKLFGKMKGAGAKGKHGKIKEETWQSISDRLNSQFRNERTSDLISKKYDNIKQRDKIDGIRRPKTGGGPPPAPLTQAEEALYQAMDTRPTIVGLVGGIDTDGTKCSFY</sequence>
<organism evidence="2">
    <name type="scientific">Magallana gigas</name>
    <name type="common">Pacific oyster</name>
    <name type="synonym">Crassostrea gigas</name>
    <dbReference type="NCBI Taxonomy" id="29159"/>
    <lineage>
        <taxon>Eukaryota</taxon>
        <taxon>Metazoa</taxon>
        <taxon>Spiralia</taxon>
        <taxon>Lophotrochozoa</taxon>
        <taxon>Mollusca</taxon>
        <taxon>Bivalvia</taxon>
        <taxon>Autobranchia</taxon>
        <taxon>Pteriomorphia</taxon>
        <taxon>Ostreida</taxon>
        <taxon>Ostreoidea</taxon>
        <taxon>Ostreidae</taxon>
        <taxon>Magallana</taxon>
    </lineage>
</organism>
<evidence type="ECO:0000313" key="2">
    <source>
        <dbReference type="EMBL" id="EKC21901.1"/>
    </source>
</evidence>
<feature type="domain" description="Myb/SANT-like DNA-binding" evidence="1">
    <location>
        <begin position="17"/>
        <end position="93"/>
    </location>
</feature>
<accession>K1QJN2</accession>
<dbReference type="InterPro" id="IPR028002">
    <property type="entry name" value="Myb_DNA-bind_5"/>
</dbReference>
<dbReference type="GO" id="GO:0005634">
    <property type="term" value="C:nucleus"/>
    <property type="evidence" value="ECO:0007669"/>
    <property type="project" value="TreeGrafter"/>
</dbReference>
<dbReference type="AlphaFoldDB" id="K1QJN2"/>
<gene>
    <name evidence="2" type="ORF">CGI_10003136</name>
</gene>
<evidence type="ECO:0000259" key="1">
    <source>
        <dbReference type="Pfam" id="PF13873"/>
    </source>
</evidence>
<reference evidence="2" key="1">
    <citation type="journal article" date="2012" name="Nature">
        <title>The oyster genome reveals stress adaptation and complexity of shell formation.</title>
        <authorList>
            <person name="Zhang G."/>
            <person name="Fang X."/>
            <person name="Guo X."/>
            <person name="Li L."/>
            <person name="Luo R."/>
            <person name="Xu F."/>
            <person name="Yang P."/>
            <person name="Zhang L."/>
            <person name="Wang X."/>
            <person name="Qi H."/>
            <person name="Xiong Z."/>
            <person name="Que H."/>
            <person name="Xie Y."/>
            <person name="Holland P.W."/>
            <person name="Paps J."/>
            <person name="Zhu Y."/>
            <person name="Wu F."/>
            <person name="Chen Y."/>
            <person name="Wang J."/>
            <person name="Peng C."/>
            <person name="Meng J."/>
            <person name="Yang L."/>
            <person name="Liu J."/>
            <person name="Wen B."/>
            <person name="Zhang N."/>
            <person name="Huang Z."/>
            <person name="Zhu Q."/>
            <person name="Feng Y."/>
            <person name="Mount A."/>
            <person name="Hedgecock D."/>
            <person name="Xu Z."/>
            <person name="Liu Y."/>
            <person name="Domazet-Loso T."/>
            <person name="Du Y."/>
            <person name="Sun X."/>
            <person name="Zhang S."/>
            <person name="Liu B."/>
            <person name="Cheng P."/>
            <person name="Jiang X."/>
            <person name="Li J."/>
            <person name="Fan D."/>
            <person name="Wang W."/>
            <person name="Fu W."/>
            <person name="Wang T."/>
            <person name="Wang B."/>
            <person name="Zhang J."/>
            <person name="Peng Z."/>
            <person name="Li Y."/>
            <person name="Li N."/>
            <person name="Wang J."/>
            <person name="Chen M."/>
            <person name="He Y."/>
            <person name="Tan F."/>
            <person name="Song X."/>
            <person name="Zheng Q."/>
            <person name="Huang R."/>
            <person name="Yang H."/>
            <person name="Du X."/>
            <person name="Chen L."/>
            <person name="Yang M."/>
            <person name="Gaffney P.M."/>
            <person name="Wang S."/>
            <person name="Luo L."/>
            <person name="She Z."/>
            <person name="Ming Y."/>
            <person name="Huang W."/>
            <person name="Zhang S."/>
            <person name="Huang B."/>
            <person name="Zhang Y."/>
            <person name="Qu T."/>
            <person name="Ni P."/>
            <person name="Miao G."/>
            <person name="Wang J."/>
            <person name="Wang Q."/>
            <person name="Steinberg C.E."/>
            <person name="Wang H."/>
            <person name="Li N."/>
            <person name="Qian L."/>
            <person name="Zhang G."/>
            <person name="Li Y."/>
            <person name="Yang H."/>
            <person name="Liu X."/>
            <person name="Wang J."/>
            <person name="Yin Y."/>
            <person name="Wang J."/>
        </authorList>
    </citation>
    <scope>NUCLEOTIDE SEQUENCE [LARGE SCALE GENOMIC DNA]</scope>
    <source>
        <strain evidence="2">05x7-T-G4-1.051#20</strain>
    </source>
</reference>
<dbReference type="Pfam" id="PF13873">
    <property type="entry name" value="Myb_DNA-bind_5"/>
    <property type="match status" value="1"/>
</dbReference>
<protein>
    <recommendedName>
        <fullName evidence="1">Myb/SANT-like DNA-binding domain-containing protein</fullName>
    </recommendedName>
</protein>
<proteinExistence type="predicted"/>
<dbReference type="HOGENOM" id="CLU_1983689_0_0_1"/>
<dbReference type="PANTHER" id="PTHR23098:SF16">
    <property type="entry name" value="REGULATORY PROTEIN ZESTE"/>
    <property type="match status" value="1"/>
</dbReference>
<name>K1QJN2_MAGGI</name>
<dbReference type="EMBL" id="JH815732">
    <property type="protein sequence ID" value="EKC21901.1"/>
    <property type="molecule type" value="Genomic_DNA"/>
</dbReference>
<dbReference type="PANTHER" id="PTHR23098">
    <property type="entry name" value="AGAP001331-PA-RELATED"/>
    <property type="match status" value="1"/>
</dbReference>
<dbReference type="InParanoid" id="K1QJN2"/>